<dbReference type="RefSeq" id="XP_005823827.1">
    <property type="nucleotide sequence ID" value="XM_005823770.1"/>
</dbReference>
<name>L1IL59_GUITC</name>
<feature type="transmembrane region" description="Helical" evidence="2">
    <location>
        <begin position="186"/>
        <end position="204"/>
    </location>
</feature>
<accession>L1IL59</accession>
<protein>
    <submittedName>
        <fullName evidence="3 4">Uncharacterized protein</fullName>
    </submittedName>
</protein>
<keyword evidence="2" id="KW-1133">Transmembrane helix</keyword>
<gene>
    <name evidence="3" type="ORF">GUITHDRAFT_145467</name>
</gene>
<dbReference type="EMBL" id="JH993067">
    <property type="protein sequence ID" value="EKX36847.1"/>
    <property type="molecule type" value="Genomic_DNA"/>
</dbReference>
<feature type="region of interest" description="Disordered" evidence="1">
    <location>
        <begin position="61"/>
        <end position="82"/>
    </location>
</feature>
<reference evidence="3 5" key="1">
    <citation type="journal article" date="2012" name="Nature">
        <title>Algal genomes reveal evolutionary mosaicism and the fate of nucleomorphs.</title>
        <authorList>
            <consortium name="DOE Joint Genome Institute"/>
            <person name="Curtis B.A."/>
            <person name="Tanifuji G."/>
            <person name="Burki F."/>
            <person name="Gruber A."/>
            <person name="Irimia M."/>
            <person name="Maruyama S."/>
            <person name="Arias M.C."/>
            <person name="Ball S.G."/>
            <person name="Gile G.H."/>
            <person name="Hirakawa Y."/>
            <person name="Hopkins J.F."/>
            <person name="Kuo A."/>
            <person name="Rensing S.A."/>
            <person name="Schmutz J."/>
            <person name="Symeonidi A."/>
            <person name="Elias M."/>
            <person name="Eveleigh R.J."/>
            <person name="Herman E.K."/>
            <person name="Klute M.J."/>
            <person name="Nakayama T."/>
            <person name="Obornik M."/>
            <person name="Reyes-Prieto A."/>
            <person name="Armbrust E.V."/>
            <person name="Aves S.J."/>
            <person name="Beiko R.G."/>
            <person name="Coutinho P."/>
            <person name="Dacks J.B."/>
            <person name="Durnford D.G."/>
            <person name="Fast N.M."/>
            <person name="Green B.R."/>
            <person name="Grisdale C.J."/>
            <person name="Hempel F."/>
            <person name="Henrissat B."/>
            <person name="Hoppner M.P."/>
            <person name="Ishida K."/>
            <person name="Kim E."/>
            <person name="Koreny L."/>
            <person name="Kroth P.G."/>
            <person name="Liu Y."/>
            <person name="Malik S.B."/>
            <person name="Maier U.G."/>
            <person name="McRose D."/>
            <person name="Mock T."/>
            <person name="Neilson J.A."/>
            <person name="Onodera N.T."/>
            <person name="Poole A.M."/>
            <person name="Pritham E.J."/>
            <person name="Richards T.A."/>
            <person name="Rocap G."/>
            <person name="Roy S.W."/>
            <person name="Sarai C."/>
            <person name="Schaack S."/>
            <person name="Shirato S."/>
            <person name="Slamovits C.H."/>
            <person name="Spencer D.F."/>
            <person name="Suzuki S."/>
            <person name="Worden A.Z."/>
            <person name="Zauner S."/>
            <person name="Barry K."/>
            <person name="Bell C."/>
            <person name="Bharti A.K."/>
            <person name="Crow J.A."/>
            <person name="Grimwood J."/>
            <person name="Kramer R."/>
            <person name="Lindquist E."/>
            <person name="Lucas S."/>
            <person name="Salamov A."/>
            <person name="McFadden G.I."/>
            <person name="Lane C.E."/>
            <person name="Keeling P.J."/>
            <person name="Gray M.W."/>
            <person name="Grigoriev I.V."/>
            <person name="Archibald J.M."/>
        </authorList>
    </citation>
    <scope>NUCLEOTIDE SEQUENCE</scope>
    <source>
        <strain evidence="3 5">CCMP2712</strain>
    </source>
</reference>
<feature type="compositionally biased region" description="Basic residues" evidence="1">
    <location>
        <begin position="61"/>
        <end position="74"/>
    </location>
</feature>
<dbReference type="eggNOG" id="ENOG502S0JS">
    <property type="taxonomic scope" value="Eukaryota"/>
</dbReference>
<evidence type="ECO:0000313" key="4">
    <source>
        <dbReference type="EnsemblProtists" id="EKX36847"/>
    </source>
</evidence>
<keyword evidence="2" id="KW-0812">Transmembrane</keyword>
<dbReference type="Proteomes" id="UP000011087">
    <property type="component" value="Unassembled WGS sequence"/>
</dbReference>
<dbReference type="GeneID" id="17293580"/>
<reference evidence="5" key="2">
    <citation type="submission" date="2012-11" db="EMBL/GenBank/DDBJ databases">
        <authorList>
            <person name="Kuo A."/>
            <person name="Curtis B.A."/>
            <person name="Tanifuji G."/>
            <person name="Burki F."/>
            <person name="Gruber A."/>
            <person name="Irimia M."/>
            <person name="Maruyama S."/>
            <person name="Arias M.C."/>
            <person name="Ball S.G."/>
            <person name="Gile G.H."/>
            <person name="Hirakawa Y."/>
            <person name="Hopkins J.F."/>
            <person name="Rensing S.A."/>
            <person name="Schmutz J."/>
            <person name="Symeonidi A."/>
            <person name="Elias M."/>
            <person name="Eveleigh R.J."/>
            <person name="Herman E.K."/>
            <person name="Klute M.J."/>
            <person name="Nakayama T."/>
            <person name="Obornik M."/>
            <person name="Reyes-Prieto A."/>
            <person name="Armbrust E.V."/>
            <person name="Aves S.J."/>
            <person name="Beiko R.G."/>
            <person name="Coutinho P."/>
            <person name="Dacks J.B."/>
            <person name="Durnford D.G."/>
            <person name="Fast N.M."/>
            <person name="Green B.R."/>
            <person name="Grisdale C."/>
            <person name="Hempe F."/>
            <person name="Henrissat B."/>
            <person name="Hoppner M.P."/>
            <person name="Ishida K.-I."/>
            <person name="Kim E."/>
            <person name="Koreny L."/>
            <person name="Kroth P.G."/>
            <person name="Liu Y."/>
            <person name="Malik S.-B."/>
            <person name="Maier U.G."/>
            <person name="McRose D."/>
            <person name="Mock T."/>
            <person name="Neilson J.A."/>
            <person name="Onodera N.T."/>
            <person name="Poole A.M."/>
            <person name="Pritham E.J."/>
            <person name="Richards T.A."/>
            <person name="Rocap G."/>
            <person name="Roy S.W."/>
            <person name="Sarai C."/>
            <person name="Schaack S."/>
            <person name="Shirato S."/>
            <person name="Slamovits C.H."/>
            <person name="Spencer D.F."/>
            <person name="Suzuki S."/>
            <person name="Worden A.Z."/>
            <person name="Zauner S."/>
            <person name="Barry K."/>
            <person name="Bell C."/>
            <person name="Bharti A.K."/>
            <person name="Crow J.A."/>
            <person name="Grimwood J."/>
            <person name="Kramer R."/>
            <person name="Lindquist E."/>
            <person name="Lucas S."/>
            <person name="Salamov A."/>
            <person name="McFadden G.I."/>
            <person name="Lane C.E."/>
            <person name="Keeling P.J."/>
            <person name="Gray M.W."/>
            <person name="Grigoriev I.V."/>
            <person name="Archibald J.M."/>
        </authorList>
    </citation>
    <scope>NUCLEOTIDE SEQUENCE</scope>
    <source>
        <strain evidence="5">CCMP2712</strain>
    </source>
</reference>
<reference evidence="4" key="3">
    <citation type="submission" date="2016-03" db="UniProtKB">
        <authorList>
            <consortium name="EnsemblProtists"/>
        </authorList>
    </citation>
    <scope>IDENTIFICATION</scope>
</reference>
<dbReference type="Gene3D" id="1.10.357.20">
    <property type="entry name" value="SLC41 divalent cation transporters, integral membrane domain"/>
    <property type="match status" value="1"/>
</dbReference>
<dbReference type="EnsemblProtists" id="EKX36847">
    <property type="protein sequence ID" value="EKX36847"/>
    <property type="gene ID" value="GUITHDRAFT_145467"/>
</dbReference>
<evidence type="ECO:0000256" key="1">
    <source>
        <dbReference type="SAM" id="MobiDB-lite"/>
    </source>
</evidence>
<feature type="transmembrane region" description="Helical" evidence="2">
    <location>
        <begin position="31"/>
        <end position="53"/>
    </location>
</feature>
<organism evidence="3">
    <name type="scientific">Guillardia theta (strain CCMP2712)</name>
    <name type="common">Cryptophyte</name>
    <dbReference type="NCBI Taxonomy" id="905079"/>
    <lineage>
        <taxon>Eukaryota</taxon>
        <taxon>Cryptophyceae</taxon>
        <taxon>Pyrenomonadales</taxon>
        <taxon>Geminigeraceae</taxon>
        <taxon>Guillardia</taxon>
    </lineage>
</organism>
<feature type="compositionally biased region" description="Basic and acidic residues" evidence="1">
    <location>
        <begin position="147"/>
        <end position="159"/>
    </location>
</feature>
<sequence length="584" mass="65594">MKYTRIEDKTTLGRKPVLAKDLGHQKWFQRFAYRFATIAGVFALAAVVLRGGLQIQPVRRSKMPHLSSSHRNKLKTATSSKHEKLLPAPSLFQSFEFRVPNGVKAGSEIHVLLPGLKELQTVKLPSKISAGEMLSIQIPMSTLEEEEKGRNSTKEESRRVPVSGEDQVVEEVEAVADDVEMTWHKFFLLIVVIFGGSVIIFQSFRGIFYGFEPLEVDAKKIVDHPCRHSSHKIRDMADKEMSMRAANTSVYSETIARKELACPLCQTKQSRQIREVGRSNVFIQRSLSADNKNNEQTASDEDVQIEFDSQRDDMQKAATADPLAMFSQESEPLDFTSNKVFDEVWMRGKWLLILMIFQSLSGFIMQNFEDLIQSHVVIALFMTMLIGCGGNAGGQSVAKAVHEIADQHIPADKAWRLVISWAAWVRVWFFHGGTRNSVSIALSSTLIVFVSIILGGILPYTMHAMGFNVVQAGAVIQPSLGREADLNLISMNLRSEESGEVLLDFEEIDPHLPLIEIGRAVEHNHAEDFLRPLQPHGDGERDRLVDVGLCEGHSTREDPHAMRLIEEALKRRANTSLRRHVEHA</sequence>
<feature type="transmembrane region" description="Helical" evidence="2">
    <location>
        <begin position="350"/>
        <end position="368"/>
    </location>
</feature>
<dbReference type="PANTHER" id="PTHR41394">
    <property type="entry name" value="MAGNESIUM TRANSPORTER MGTE"/>
    <property type="match status" value="1"/>
</dbReference>
<keyword evidence="5" id="KW-1185">Reference proteome</keyword>
<dbReference type="STRING" id="905079.L1IL59"/>
<dbReference type="KEGG" id="gtt:GUITHDRAFT_145467"/>
<dbReference type="InterPro" id="IPR036739">
    <property type="entry name" value="SLC41_membr_dom_sf"/>
</dbReference>
<dbReference type="PANTHER" id="PTHR41394:SF5">
    <property type="entry name" value="SLC41A_MGTE INTEGRAL MEMBRANE DOMAIN-CONTAINING PROTEIN"/>
    <property type="match status" value="1"/>
</dbReference>
<evidence type="ECO:0000256" key="2">
    <source>
        <dbReference type="SAM" id="Phobius"/>
    </source>
</evidence>
<dbReference type="HOGENOM" id="CLU_467316_0_0_1"/>
<evidence type="ECO:0000313" key="3">
    <source>
        <dbReference type="EMBL" id="EKX36847.1"/>
    </source>
</evidence>
<evidence type="ECO:0000313" key="5">
    <source>
        <dbReference type="Proteomes" id="UP000011087"/>
    </source>
</evidence>
<keyword evidence="2" id="KW-0472">Membrane</keyword>
<dbReference type="GO" id="GO:0008324">
    <property type="term" value="F:monoatomic cation transmembrane transporter activity"/>
    <property type="evidence" value="ECO:0007669"/>
    <property type="project" value="InterPro"/>
</dbReference>
<feature type="transmembrane region" description="Helical" evidence="2">
    <location>
        <begin position="437"/>
        <end position="458"/>
    </location>
</feature>
<dbReference type="PaxDb" id="55529-EKX36847"/>
<proteinExistence type="predicted"/>
<feature type="transmembrane region" description="Helical" evidence="2">
    <location>
        <begin position="374"/>
        <end position="393"/>
    </location>
</feature>
<dbReference type="AlphaFoldDB" id="L1IL59"/>
<feature type="region of interest" description="Disordered" evidence="1">
    <location>
        <begin position="142"/>
        <end position="163"/>
    </location>
</feature>
<dbReference type="OrthoDB" id="48232at2759"/>
<dbReference type="SUPFAM" id="SSF161093">
    <property type="entry name" value="MgtE membrane domain-like"/>
    <property type="match status" value="1"/>
</dbReference>